<dbReference type="PANTHER" id="PTHR11733">
    <property type="entry name" value="ZINC METALLOPROTEASE FAMILY M13 NEPRILYSIN-RELATED"/>
    <property type="match status" value="1"/>
</dbReference>
<sequence length="841" mass="97721">MTDDEEDQKQYKLLHDEVMHQYRRCRYLERDEKDARETCDEFLSRLGVTPEDFTDLRHQIGDLALKKEIASKIIKKEETLTEKKASLLSSLKFSWKYIDECLMAIRSANERLRNLPDDDKEKEGVEIRRDSWMRYMKAVANELFEIQIEADTLYTQNEIALDDEYRQIREKTSSFAETFVVAFGKDPKTGTEEGQSQPQNLTVGGAKLTLEMEEQNLFAKLASYTQQHHGEELRTVCETPQNRKSDPNELRKFAIMNNWLNNMSDHTNANQSDFASSSIFPNAENQDQAWSSWQVDNCLLDQLKFEEEFGIDLSEQFIDDEIDDKENIETEFILSDVSEEEEDYLEEETQAEDHSMDEDDMEIDLSHNEILKFIVGAEHDGCKDKKIDKTVDPCFDFYTHVCPVKFSDRESVNGKLEQLYQNKIKEIHTKHDEFQKQLATYVFNVRKTVDDLLEACDANKTQAIRFVNATTGLQFFEMVPCEMISYAFGVNASLTEPQELYGYFLNVLLSGPREIEFSKSKLGQTLDKKEADFFESFREEVRNKFLETPWLKFRNGTELYLEHLESNLSLFRRDPEMLHAWEVIFDGLKNHSLNCKPNSTLPSFVCAIEEVVRLINEKARPLLEFLMFETVFNAMNTMRGPIFMMRPVQFLTLTDNMARLYGSYGFVVGHEIMHTFYSSNKDQDVLKEHFTNSSQCVQKQYEKTCKEFETSCKVTGTNFTNEEDGSDLAAIRVVYSDFQKNHLHKEKSDIDGVTSEQMFFYALASIWCEEKNNILIDKKHSTPYIRVNALVSQMNEFKEAFQCAEDSRMTASKVEHCAIFGSDAPQTRKTNNKTAPSTKEI</sequence>
<dbReference type="GO" id="GO:0016485">
    <property type="term" value="P:protein processing"/>
    <property type="evidence" value="ECO:0007669"/>
    <property type="project" value="TreeGrafter"/>
</dbReference>
<dbReference type="PROSITE" id="PS51885">
    <property type="entry name" value="NEPRILYSIN"/>
    <property type="match status" value="1"/>
</dbReference>
<evidence type="ECO:0000313" key="4">
    <source>
        <dbReference type="Proteomes" id="UP000835052"/>
    </source>
</evidence>
<dbReference type="SUPFAM" id="SSF55486">
    <property type="entry name" value="Metalloproteases ('zincins'), catalytic domain"/>
    <property type="match status" value="1"/>
</dbReference>
<protein>
    <recommendedName>
        <fullName evidence="2">Peptidase M13 C-terminal domain-containing protein</fullName>
    </recommendedName>
</protein>
<gene>
    <name evidence="3" type="ORF">CAUJ_LOCUS6979</name>
</gene>
<dbReference type="PANTHER" id="PTHR11733:SF167">
    <property type="entry name" value="FI17812P1-RELATED"/>
    <property type="match status" value="1"/>
</dbReference>
<evidence type="ECO:0000259" key="2">
    <source>
        <dbReference type="Pfam" id="PF01431"/>
    </source>
</evidence>
<dbReference type="Proteomes" id="UP000835052">
    <property type="component" value="Unassembled WGS sequence"/>
</dbReference>
<accession>A0A8S1HCP7</accession>
<feature type="domain" description="Peptidase M13 C-terminal" evidence="2">
    <location>
        <begin position="656"/>
        <end position="817"/>
    </location>
</feature>
<dbReference type="EMBL" id="CAJGYM010000019">
    <property type="protein sequence ID" value="CAD6191060.1"/>
    <property type="molecule type" value="Genomic_DNA"/>
</dbReference>
<dbReference type="InterPro" id="IPR018497">
    <property type="entry name" value="Peptidase_M13_C"/>
</dbReference>
<proteinExistence type="inferred from homology"/>
<evidence type="ECO:0000313" key="3">
    <source>
        <dbReference type="EMBL" id="CAD6191060.1"/>
    </source>
</evidence>
<dbReference type="GO" id="GO:0005886">
    <property type="term" value="C:plasma membrane"/>
    <property type="evidence" value="ECO:0007669"/>
    <property type="project" value="TreeGrafter"/>
</dbReference>
<dbReference type="AlphaFoldDB" id="A0A8S1HCP7"/>
<dbReference type="InterPro" id="IPR000718">
    <property type="entry name" value="Peptidase_M13"/>
</dbReference>
<name>A0A8S1HCP7_9PELO</name>
<reference evidence="3" key="1">
    <citation type="submission" date="2020-10" db="EMBL/GenBank/DDBJ databases">
        <authorList>
            <person name="Kikuchi T."/>
        </authorList>
    </citation>
    <scope>NUCLEOTIDE SEQUENCE</scope>
    <source>
        <strain evidence="3">NKZ352</strain>
    </source>
</reference>
<comment type="similarity">
    <text evidence="1">Belongs to the peptidase M13 family.</text>
</comment>
<keyword evidence="4" id="KW-1185">Reference proteome</keyword>
<dbReference type="GO" id="GO:0004222">
    <property type="term" value="F:metalloendopeptidase activity"/>
    <property type="evidence" value="ECO:0007669"/>
    <property type="project" value="InterPro"/>
</dbReference>
<evidence type="ECO:0000256" key="1">
    <source>
        <dbReference type="ARBA" id="ARBA00007357"/>
    </source>
</evidence>
<dbReference type="InterPro" id="IPR024079">
    <property type="entry name" value="MetalloPept_cat_dom_sf"/>
</dbReference>
<dbReference type="Pfam" id="PF01431">
    <property type="entry name" value="Peptidase_M13"/>
    <property type="match status" value="1"/>
</dbReference>
<dbReference type="Gene3D" id="3.40.390.10">
    <property type="entry name" value="Collagenase (Catalytic Domain)"/>
    <property type="match status" value="1"/>
</dbReference>
<organism evidence="3 4">
    <name type="scientific">Caenorhabditis auriculariae</name>
    <dbReference type="NCBI Taxonomy" id="2777116"/>
    <lineage>
        <taxon>Eukaryota</taxon>
        <taxon>Metazoa</taxon>
        <taxon>Ecdysozoa</taxon>
        <taxon>Nematoda</taxon>
        <taxon>Chromadorea</taxon>
        <taxon>Rhabditida</taxon>
        <taxon>Rhabditina</taxon>
        <taxon>Rhabditomorpha</taxon>
        <taxon>Rhabditoidea</taxon>
        <taxon>Rhabditidae</taxon>
        <taxon>Peloderinae</taxon>
        <taxon>Caenorhabditis</taxon>
    </lineage>
</organism>
<comment type="caution">
    <text evidence="3">The sequence shown here is derived from an EMBL/GenBank/DDBJ whole genome shotgun (WGS) entry which is preliminary data.</text>
</comment>